<accession>A0A1Y1QV50</accession>
<evidence type="ECO:0008006" key="3">
    <source>
        <dbReference type="Google" id="ProtNLM"/>
    </source>
</evidence>
<proteinExistence type="predicted"/>
<evidence type="ECO:0000313" key="2">
    <source>
        <dbReference type="Proteomes" id="UP000192491"/>
    </source>
</evidence>
<evidence type="ECO:0000313" key="1">
    <source>
        <dbReference type="EMBL" id="OQX14630.1"/>
    </source>
</evidence>
<gene>
    <name evidence="1" type="ORF">BWK73_08945</name>
</gene>
<protein>
    <recommendedName>
        <fullName evidence="3">Cellulose-binding protein</fullName>
    </recommendedName>
</protein>
<dbReference type="AlphaFoldDB" id="A0A1Y1QV50"/>
<dbReference type="EMBL" id="MTEJ01000026">
    <property type="protein sequence ID" value="OQX14630.1"/>
    <property type="molecule type" value="Genomic_DNA"/>
</dbReference>
<organism evidence="1 2">
    <name type="scientific">Thiothrix lacustris</name>
    <dbReference type="NCBI Taxonomy" id="525917"/>
    <lineage>
        <taxon>Bacteria</taxon>
        <taxon>Pseudomonadati</taxon>
        <taxon>Pseudomonadota</taxon>
        <taxon>Gammaproteobacteria</taxon>
        <taxon>Thiotrichales</taxon>
        <taxon>Thiotrichaceae</taxon>
        <taxon>Thiothrix</taxon>
    </lineage>
</organism>
<sequence>MRELFVRAGVVCVLLLGGFSSGWAYYNLDAALGTNTNEVSETDSSVPFVDLFRAALPFEDARPWLTKGEVQYDADGWPVDLRGGQAGTRFLANLPANTVPDGAYTVLFEGEGDMTYANDAKLITHVQGKDTIQISAGADAMLNATLLITRTNPQNPLRNIRILPPGGICEDDPFKRVTGEGDCAAGSYRAFSEYYEKILFNPDYLHFMKDFKVIRFMNMGGITQNPLQTWEQRPRLTQATWGGKEGQRGAPLEIMVELANRLNAHPWLVIPHAADDDFVTQYARYVRQHLNPDLKPHLEYSNETWNTLFLQGNYVREQGVQRGLDSNADRAGYRYYSERSVEIFKLWESVFGGKQRLVRILSGWTINPELTQLILTHRDAYRHTDAFAIGPYFFGGHEEVRRVKTVDDVFQLLTDPQYRYSLRKVLDYIGEQKALADKYKVALIAYEGGQGLVDFKTSDNNTHPNPLLYAANRDSRMADLYGEFLTGWKTAGGQLFMHYSSPRTYQKYGTWGTKEYITQATEDAPKYQAILAFMRTNPCWWAGCSTDTFMSYTDFWKR</sequence>
<reference evidence="1 2" key="1">
    <citation type="submission" date="2017-01" db="EMBL/GenBank/DDBJ databases">
        <title>Novel large sulfur bacteria in the metagenomes of groundwater-fed chemosynthetic microbial mats in the Lake Huron basin.</title>
        <authorList>
            <person name="Sharrar A.M."/>
            <person name="Flood B.E."/>
            <person name="Bailey J.V."/>
            <person name="Jones D.S."/>
            <person name="Biddanda B."/>
            <person name="Ruberg S.A."/>
            <person name="Marcus D.N."/>
            <person name="Dick G.J."/>
        </authorList>
    </citation>
    <scope>NUCLEOTIDE SEQUENCE [LARGE SCALE GENOMIC DNA]</scope>
    <source>
        <strain evidence="1">A8</strain>
    </source>
</reference>
<dbReference type="Proteomes" id="UP000192491">
    <property type="component" value="Unassembled WGS sequence"/>
</dbReference>
<name>A0A1Y1QV50_9GAMM</name>
<comment type="caution">
    <text evidence="1">The sequence shown here is derived from an EMBL/GenBank/DDBJ whole genome shotgun (WGS) entry which is preliminary data.</text>
</comment>